<feature type="region of interest" description="Disordered" evidence="1">
    <location>
        <begin position="284"/>
        <end position="317"/>
    </location>
</feature>
<organism evidence="3 4">
    <name type="scientific">Batrachochytrium salamandrivorans</name>
    <dbReference type="NCBI Taxonomy" id="1357716"/>
    <lineage>
        <taxon>Eukaryota</taxon>
        <taxon>Fungi</taxon>
        <taxon>Fungi incertae sedis</taxon>
        <taxon>Chytridiomycota</taxon>
        <taxon>Chytridiomycota incertae sedis</taxon>
        <taxon>Chytridiomycetes</taxon>
        <taxon>Rhizophydiales</taxon>
        <taxon>Rhizophydiales incertae sedis</taxon>
        <taxon>Batrachochytrium</taxon>
    </lineage>
</organism>
<feature type="compositionally biased region" description="Polar residues" evidence="1">
    <location>
        <begin position="212"/>
        <end position="226"/>
    </location>
</feature>
<evidence type="ECO:0000313" key="4">
    <source>
        <dbReference type="Proteomes" id="UP001648503"/>
    </source>
</evidence>
<dbReference type="EMBL" id="JAFCIX010000576">
    <property type="protein sequence ID" value="KAH6586095.1"/>
    <property type="molecule type" value="Genomic_DNA"/>
</dbReference>
<dbReference type="PANTHER" id="PTHR10555:SF170">
    <property type="entry name" value="FI18122P1"/>
    <property type="match status" value="1"/>
</dbReference>
<feature type="region of interest" description="Disordered" evidence="1">
    <location>
        <begin position="88"/>
        <end position="130"/>
    </location>
</feature>
<dbReference type="SMART" id="SM00312">
    <property type="entry name" value="PX"/>
    <property type="match status" value="1"/>
</dbReference>
<keyword evidence="4" id="KW-1185">Reference proteome</keyword>
<feature type="compositionally biased region" description="Polar residues" evidence="1">
    <location>
        <begin position="88"/>
        <end position="97"/>
    </location>
</feature>
<dbReference type="Pfam" id="PF09325">
    <property type="entry name" value="Vps5"/>
    <property type="match status" value="1"/>
</dbReference>
<dbReference type="Proteomes" id="UP001648503">
    <property type="component" value="Unassembled WGS sequence"/>
</dbReference>
<dbReference type="Gene3D" id="3.30.1520.10">
    <property type="entry name" value="Phox-like domain"/>
    <property type="match status" value="1"/>
</dbReference>
<proteinExistence type="predicted"/>
<name>A0ABQ8ESX9_9FUNG</name>
<evidence type="ECO:0000313" key="3">
    <source>
        <dbReference type="EMBL" id="KAH6586095.1"/>
    </source>
</evidence>
<accession>A0ABQ8ESX9</accession>
<dbReference type="PROSITE" id="PS50195">
    <property type="entry name" value="PX"/>
    <property type="match status" value="1"/>
</dbReference>
<comment type="caution">
    <text evidence="3">The sequence shown here is derived from an EMBL/GenBank/DDBJ whole genome shotgun (WGS) entry which is preliminary data.</text>
</comment>
<gene>
    <name evidence="3" type="ORF">BASA50_000800</name>
</gene>
<dbReference type="InterPro" id="IPR001683">
    <property type="entry name" value="PX_dom"/>
</dbReference>
<feature type="compositionally biased region" description="Low complexity" evidence="1">
    <location>
        <begin position="286"/>
        <end position="297"/>
    </location>
</feature>
<evidence type="ECO:0000259" key="2">
    <source>
        <dbReference type="PROSITE" id="PS50195"/>
    </source>
</evidence>
<dbReference type="PANTHER" id="PTHR10555">
    <property type="entry name" value="SORTING NEXIN"/>
    <property type="match status" value="1"/>
</dbReference>
<evidence type="ECO:0000256" key="1">
    <source>
        <dbReference type="SAM" id="MobiDB-lite"/>
    </source>
</evidence>
<reference evidence="3 4" key="1">
    <citation type="submission" date="2021-02" db="EMBL/GenBank/DDBJ databases">
        <title>Variation within the Batrachochytrium salamandrivorans European outbreak.</title>
        <authorList>
            <person name="Kelly M."/>
            <person name="Pasmans F."/>
            <person name="Shea T.P."/>
            <person name="Munoz J.F."/>
            <person name="Carranza S."/>
            <person name="Cuomo C.A."/>
            <person name="Martel A."/>
        </authorList>
    </citation>
    <scope>NUCLEOTIDE SEQUENCE [LARGE SCALE GENOMIC DNA]</scope>
    <source>
        <strain evidence="3 4">AMFP18/2</strain>
    </source>
</reference>
<feature type="region of interest" description="Disordered" evidence="1">
    <location>
        <begin position="181"/>
        <end position="228"/>
    </location>
</feature>
<dbReference type="Pfam" id="PF00787">
    <property type="entry name" value="PX"/>
    <property type="match status" value="1"/>
</dbReference>
<dbReference type="SUPFAM" id="SSF64268">
    <property type="entry name" value="PX domain"/>
    <property type="match status" value="1"/>
</dbReference>
<dbReference type="CDD" id="cd06859">
    <property type="entry name" value="PX_SNX1_2_like"/>
    <property type="match status" value="1"/>
</dbReference>
<sequence length="733" mass="79675">MADFEDPFAASVWADVETPNSLRPSQALTSHLTPTTDAVVSDNASATVSATVSDAALDHIDDSVAARLSSLVMEPSSGQDPLHMQLTAQSRPSSSAVTTTTTTTTTTTGLSKRPMASPSSPAVVAPSLARPSPPVKVVQTVIPNPLFGDPLSVSSPSAPKEQRVPEATMSAIASSAIATAHPLSQHSTHPAFSSTPSIQGSASVDLGPLGSASAQSQPSFKTTTNVVVPHPLDNPFQSLADPLSQMHQPLSTSGSTFIKSATDSLPHFEDETAVGIKSATQPLFDPLLSPQSSTSLTRGDSYQQGGSPVIEEKKPSPTSEGAMYLFDINVTEPFKVGETLSSHISYKLKVKTSSPNYRNPEFVVNRRFRDFLWLYNQLVSKYPGAIIPPVPEKHAIGRFQEEFVEARRLALERFIRKVVAHPTLQPDADVRLFLESETFSFDKRADRKGSFMGAFTETTPQINQAFPKVPDNDASLESRRIQTENMEIQLKSLAKALELLMKQRRDLALSILEMGDSLVGLANVEKSPLLSRKLLRLGSIHKTIRDLQEKQAKEDLNHIFVTVEEYIRIIGSVKVAYSTRLKSYSSLIAAEANLAKRNDSLTKLAAASRIRYDKIALAKNDLTEAETALEDSSKSFTAMTAFLTRELERIDHEKIADFTESMKLFLASLVQTQKKIIETWQSFFVTNNDDQFSSDANPDGHSSEQQQEGGASDGAFNSDPSTSNQTPPPLVSF</sequence>
<dbReference type="Gene3D" id="1.20.1270.60">
    <property type="entry name" value="Arfaptin homology (AH) domain/BAR domain"/>
    <property type="match status" value="1"/>
</dbReference>
<dbReference type="InterPro" id="IPR015404">
    <property type="entry name" value="Vps5_C"/>
</dbReference>
<feature type="compositionally biased region" description="Low complexity" evidence="1">
    <location>
        <begin position="98"/>
        <end position="130"/>
    </location>
</feature>
<dbReference type="InterPro" id="IPR036871">
    <property type="entry name" value="PX_dom_sf"/>
</dbReference>
<protein>
    <recommendedName>
        <fullName evidence="2">PX domain-containing protein</fullName>
    </recommendedName>
</protein>
<feature type="domain" description="PX" evidence="2">
    <location>
        <begin position="324"/>
        <end position="441"/>
    </location>
</feature>
<feature type="region of interest" description="Disordered" evidence="1">
    <location>
        <begin position="691"/>
        <end position="733"/>
    </location>
</feature>
<dbReference type="InterPro" id="IPR027267">
    <property type="entry name" value="AH/BAR_dom_sf"/>
</dbReference>
<feature type="compositionally biased region" description="Polar residues" evidence="1">
    <location>
        <begin position="182"/>
        <end position="202"/>
    </location>
</feature>